<dbReference type="InterPro" id="IPR003477">
    <property type="entry name" value="PemK-like"/>
</dbReference>
<dbReference type="Pfam" id="PF02452">
    <property type="entry name" value="PemK_toxin"/>
    <property type="match status" value="1"/>
</dbReference>
<dbReference type="Gene3D" id="2.30.30.110">
    <property type="match status" value="1"/>
</dbReference>
<dbReference type="OrthoDB" id="962723at2"/>
<dbReference type="InterPro" id="IPR011067">
    <property type="entry name" value="Plasmid_toxin/cell-grow_inhib"/>
</dbReference>
<accession>A0A2N3IBZ9</accession>
<evidence type="ECO:0000313" key="2">
    <source>
        <dbReference type="Proteomes" id="UP000233387"/>
    </source>
</evidence>
<dbReference type="RefSeq" id="WP_101359141.1">
    <property type="nucleotide sequence ID" value="NZ_NKXO01000029.1"/>
</dbReference>
<proteinExistence type="predicted"/>
<dbReference type="SUPFAM" id="SSF50118">
    <property type="entry name" value="Cell growth inhibitor/plasmid maintenance toxic component"/>
    <property type="match status" value="1"/>
</dbReference>
<protein>
    <submittedName>
        <fullName evidence="1">PemK-like protein</fullName>
    </submittedName>
</protein>
<organism evidence="1 2">
    <name type="scientific">Raineya orbicola</name>
    <dbReference type="NCBI Taxonomy" id="2016530"/>
    <lineage>
        <taxon>Bacteria</taxon>
        <taxon>Pseudomonadati</taxon>
        <taxon>Bacteroidota</taxon>
        <taxon>Cytophagia</taxon>
        <taxon>Cytophagales</taxon>
        <taxon>Raineyaceae</taxon>
        <taxon>Raineya</taxon>
    </lineage>
</organism>
<keyword evidence="2" id="KW-1185">Reference proteome</keyword>
<comment type="caution">
    <text evidence="1">The sequence shown here is derived from an EMBL/GenBank/DDBJ whole genome shotgun (WGS) entry which is preliminary data.</text>
</comment>
<dbReference type="Proteomes" id="UP000233387">
    <property type="component" value="Unassembled WGS sequence"/>
</dbReference>
<evidence type="ECO:0000313" key="1">
    <source>
        <dbReference type="EMBL" id="PKQ67851.1"/>
    </source>
</evidence>
<reference evidence="1 2" key="1">
    <citation type="submission" date="2017-06" db="EMBL/GenBank/DDBJ databases">
        <title>Raineya orbicola gen. nov., sp. nov. a slightly thermophilic bacterium of the phylum Bacteroidetes and the description of Raineyaceae fam. nov.</title>
        <authorList>
            <person name="Albuquerque L."/>
            <person name="Polonia A.R.M."/>
            <person name="Barroso C."/>
            <person name="Froufe H.J.C."/>
            <person name="Lage O."/>
            <person name="Lobo-Da-Cunha A."/>
            <person name="Egas C."/>
            <person name="Da Costa M.S."/>
        </authorList>
    </citation>
    <scope>NUCLEOTIDE SEQUENCE [LARGE SCALE GENOMIC DNA]</scope>
    <source>
        <strain evidence="1 2">SPSPC-11</strain>
    </source>
</reference>
<dbReference type="EMBL" id="NKXO01000029">
    <property type="protein sequence ID" value="PKQ67851.1"/>
    <property type="molecule type" value="Genomic_DNA"/>
</dbReference>
<dbReference type="GO" id="GO:0003677">
    <property type="term" value="F:DNA binding"/>
    <property type="evidence" value="ECO:0007669"/>
    <property type="project" value="InterPro"/>
</dbReference>
<dbReference type="AlphaFoldDB" id="A0A2N3IBZ9"/>
<gene>
    <name evidence="1" type="ORF">Rain11_1869</name>
</gene>
<name>A0A2N3IBZ9_9BACT</name>
<sequence length="60" mass="6790">MSYKQGDIVWLNYPFSDDSAKSKKRPALVVSNKKSNSLDNDLLIVPITTNIRGDIFAYKL</sequence>